<reference evidence="1 2" key="1">
    <citation type="journal article" date="2022" name="Plant J.">
        <title>Chromosome-level genome of Camellia lanceoleosa provides a valuable resource for understanding genome evolution and self-incompatibility.</title>
        <authorList>
            <person name="Gong W."/>
            <person name="Xiao S."/>
            <person name="Wang L."/>
            <person name="Liao Z."/>
            <person name="Chang Y."/>
            <person name="Mo W."/>
            <person name="Hu G."/>
            <person name="Li W."/>
            <person name="Zhao G."/>
            <person name="Zhu H."/>
            <person name="Hu X."/>
            <person name="Ji K."/>
            <person name="Xiang X."/>
            <person name="Song Q."/>
            <person name="Yuan D."/>
            <person name="Jin S."/>
            <person name="Zhang L."/>
        </authorList>
    </citation>
    <scope>NUCLEOTIDE SEQUENCE [LARGE SCALE GENOMIC DNA]</scope>
    <source>
        <strain evidence="1">SQ_2022a</strain>
    </source>
</reference>
<name>A0ACC0J617_9ERIC</name>
<comment type="caution">
    <text evidence="1">The sequence shown here is derived from an EMBL/GenBank/DDBJ whole genome shotgun (WGS) entry which is preliminary data.</text>
</comment>
<sequence length="665" mass="73979">MMMIFNCKHAHHFSPIPRPQHQTCLFVFLLLFISLFSLNVSDPRIYEAGLFCGTTTTPQNTNYIPNFVQEMEVLSELVTANNSGHHFVNSTVPIYGLAQCHRDLSHTDCLLCYAVSRTRLPHCLPAVSARIYLDGCFLRYDTYNFFNESVDPIRDKVNCSSSESIVEATWVEFKSSVSELVVNLTSVAVENGGFAVGEVKGVFGLAQCWNTLSRDGCRECLEKAANELRGCVPSSEGRGLNAGCYLRYSTTKFFDVGNQNLKHGSEGVIVAIALAVTAFLMFSLSACYACYLRLSKRKQERDNLGQVLISFNRSSLNFKYETLEKATDYFNSSRKIGQGGAGSVFKGTLPNGETVAVKRLFFSTKQWVDEFFNEVNLISGIQHKNLVKLLGCSIEGPESLLVYEYVPNKSLDQFLFDKDKVQSLNWKQRFDIIVGSAEGLSYLHGGTETRIIHRDIKSSNVLLDENLAPKIADFGLARCFAADKSHLSTGIAGTLGYMAPEYLVRGQLTEKADVYSFGVLILEIVCGRKNNAFIEDSCSLTQTVWKFYKTNRLAEAVDPRLKNVFPAEEVSRVLQVGLLCTQASVSLRPSMDEVVHMLIHSDFEIPVPNQPPFLNASALDPRSSTRSYSINSLMSNALTKIEVSYNSSESSSMLSLDMGHRKVSN</sequence>
<dbReference type="Proteomes" id="UP001060215">
    <property type="component" value="Chromosome 1"/>
</dbReference>
<organism evidence="1 2">
    <name type="scientific">Camellia lanceoleosa</name>
    <dbReference type="NCBI Taxonomy" id="1840588"/>
    <lineage>
        <taxon>Eukaryota</taxon>
        <taxon>Viridiplantae</taxon>
        <taxon>Streptophyta</taxon>
        <taxon>Embryophyta</taxon>
        <taxon>Tracheophyta</taxon>
        <taxon>Spermatophyta</taxon>
        <taxon>Magnoliopsida</taxon>
        <taxon>eudicotyledons</taxon>
        <taxon>Gunneridae</taxon>
        <taxon>Pentapetalae</taxon>
        <taxon>asterids</taxon>
        <taxon>Ericales</taxon>
        <taxon>Theaceae</taxon>
        <taxon>Camellia</taxon>
    </lineage>
</organism>
<dbReference type="EMBL" id="CM045758">
    <property type="protein sequence ID" value="KAI8032364.1"/>
    <property type="molecule type" value="Genomic_DNA"/>
</dbReference>
<keyword evidence="2" id="KW-1185">Reference proteome</keyword>
<evidence type="ECO:0000313" key="2">
    <source>
        <dbReference type="Proteomes" id="UP001060215"/>
    </source>
</evidence>
<evidence type="ECO:0000313" key="1">
    <source>
        <dbReference type="EMBL" id="KAI8032364.1"/>
    </source>
</evidence>
<gene>
    <name evidence="1" type="ORF">LOK49_LG01G04032</name>
</gene>
<accession>A0ACC0J617</accession>
<proteinExistence type="predicted"/>
<protein>
    <submittedName>
        <fullName evidence="1">Cysteine-rich receptor-like protein kinase 42</fullName>
    </submittedName>
</protein>